<keyword evidence="3" id="KW-1185">Reference proteome</keyword>
<reference evidence="3" key="1">
    <citation type="journal article" date="2019" name="Int. J. Syst. Evol. Microbiol.">
        <title>The Global Catalogue of Microorganisms (GCM) 10K type strain sequencing project: providing services to taxonomists for standard genome sequencing and annotation.</title>
        <authorList>
            <consortium name="The Broad Institute Genomics Platform"/>
            <consortium name="The Broad Institute Genome Sequencing Center for Infectious Disease"/>
            <person name="Wu L."/>
            <person name="Ma J."/>
        </authorList>
    </citation>
    <scope>NUCLEOTIDE SEQUENCE [LARGE SCALE GENOMIC DNA]</scope>
    <source>
        <strain evidence="3">JCM 18303</strain>
    </source>
</reference>
<protein>
    <submittedName>
        <fullName evidence="2">Uncharacterized protein</fullName>
    </submittedName>
</protein>
<organism evidence="2 3">
    <name type="scientific">Pseudonocardia eucalypti</name>
    <dbReference type="NCBI Taxonomy" id="648755"/>
    <lineage>
        <taxon>Bacteria</taxon>
        <taxon>Bacillati</taxon>
        <taxon>Actinomycetota</taxon>
        <taxon>Actinomycetes</taxon>
        <taxon>Pseudonocardiales</taxon>
        <taxon>Pseudonocardiaceae</taxon>
        <taxon>Pseudonocardia</taxon>
    </lineage>
</organism>
<gene>
    <name evidence="2" type="ORF">GCM10023321_58810</name>
</gene>
<evidence type="ECO:0000256" key="1">
    <source>
        <dbReference type="SAM" id="MobiDB-lite"/>
    </source>
</evidence>
<accession>A0ABP9QT98</accession>
<evidence type="ECO:0000313" key="2">
    <source>
        <dbReference type="EMBL" id="GAA5166946.1"/>
    </source>
</evidence>
<proteinExistence type="predicted"/>
<sequence>MAARMAATSPPRQLNPRVTAQPSTGPADTPPIESRGNHDGARPAPTDSVCTTVHWINDQLGAGGAERGSEIQDAVTGGHRDAGLDLPVFGAVLGAVAQVTHPALG</sequence>
<dbReference type="Proteomes" id="UP001428817">
    <property type="component" value="Unassembled WGS sequence"/>
</dbReference>
<dbReference type="EMBL" id="BAABJP010000037">
    <property type="protein sequence ID" value="GAA5166946.1"/>
    <property type="molecule type" value="Genomic_DNA"/>
</dbReference>
<comment type="caution">
    <text evidence="2">The sequence shown here is derived from an EMBL/GenBank/DDBJ whole genome shotgun (WGS) entry which is preliminary data.</text>
</comment>
<feature type="compositionally biased region" description="Polar residues" evidence="1">
    <location>
        <begin position="10"/>
        <end position="26"/>
    </location>
</feature>
<evidence type="ECO:0000313" key="3">
    <source>
        <dbReference type="Proteomes" id="UP001428817"/>
    </source>
</evidence>
<feature type="region of interest" description="Disordered" evidence="1">
    <location>
        <begin position="1"/>
        <end position="48"/>
    </location>
</feature>
<name>A0ABP9QT98_9PSEU</name>